<reference evidence="3" key="1">
    <citation type="submission" date="2020-09" db="EMBL/GenBank/DDBJ databases">
        <title>A novel bacterium of genus Mangrovicoccus, isolated from South China Sea.</title>
        <authorList>
            <person name="Huang H."/>
            <person name="Mo K."/>
            <person name="Hu Y."/>
        </authorList>
    </citation>
    <scope>NUCLEOTIDE SEQUENCE</scope>
    <source>
        <strain evidence="3">HB182678</strain>
    </source>
</reference>
<dbReference type="InterPro" id="IPR004291">
    <property type="entry name" value="Transposase_IS66_central"/>
</dbReference>
<accession>A0A8J6YZD7</accession>
<name>A0A8J6YZD7_9RHOB</name>
<feature type="domain" description="Transposase IS66 central" evidence="2">
    <location>
        <begin position="6"/>
        <end position="61"/>
    </location>
</feature>
<evidence type="ECO:0000313" key="4">
    <source>
        <dbReference type="Proteomes" id="UP000609121"/>
    </source>
</evidence>
<dbReference type="EMBL" id="JACVXA010000032">
    <property type="protein sequence ID" value="MBE3638781.1"/>
    <property type="molecule type" value="Genomic_DNA"/>
</dbReference>
<evidence type="ECO:0000256" key="1">
    <source>
        <dbReference type="SAM" id="MobiDB-lite"/>
    </source>
</evidence>
<dbReference type="RefSeq" id="WP_193182756.1">
    <property type="nucleotide sequence ID" value="NZ_JACVXA010000032.1"/>
</dbReference>
<dbReference type="AlphaFoldDB" id="A0A8J6YZD7"/>
<gene>
    <name evidence="3" type="ORF">ICN82_11245</name>
</gene>
<protein>
    <submittedName>
        <fullName evidence="3">Transposase</fullName>
    </submittedName>
</protein>
<keyword evidence="4" id="KW-1185">Reference proteome</keyword>
<evidence type="ECO:0000313" key="3">
    <source>
        <dbReference type="EMBL" id="MBE3638781.1"/>
    </source>
</evidence>
<dbReference type="Proteomes" id="UP000609121">
    <property type="component" value="Unassembled WGS sequence"/>
</dbReference>
<feature type="region of interest" description="Disordered" evidence="1">
    <location>
        <begin position="45"/>
        <end position="64"/>
    </location>
</feature>
<sequence>MRAAPIDALFDIEREIDDMPADERLAARRDRARPLVTGLHNWPASERGRMSRRAPVSQATRAAS</sequence>
<comment type="caution">
    <text evidence="3">The sequence shown here is derived from an EMBL/GenBank/DDBJ whole genome shotgun (WGS) entry which is preliminary data.</text>
</comment>
<dbReference type="Pfam" id="PF03050">
    <property type="entry name" value="DDE_Tnp_IS66"/>
    <property type="match status" value="1"/>
</dbReference>
<proteinExistence type="predicted"/>
<organism evidence="3 4">
    <name type="scientific">Mangrovicoccus algicola</name>
    <dbReference type="NCBI Taxonomy" id="2771008"/>
    <lineage>
        <taxon>Bacteria</taxon>
        <taxon>Pseudomonadati</taxon>
        <taxon>Pseudomonadota</taxon>
        <taxon>Alphaproteobacteria</taxon>
        <taxon>Rhodobacterales</taxon>
        <taxon>Paracoccaceae</taxon>
        <taxon>Mangrovicoccus</taxon>
    </lineage>
</organism>
<evidence type="ECO:0000259" key="2">
    <source>
        <dbReference type="Pfam" id="PF03050"/>
    </source>
</evidence>